<accession>A0A9W4XXA1</accession>
<feature type="compositionally biased region" description="Polar residues" evidence="2">
    <location>
        <begin position="417"/>
        <end position="431"/>
    </location>
</feature>
<feature type="region of interest" description="Disordered" evidence="2">
    <location>
        <begin position="162"/>
        <end position="189"/>
    </location>
</feature>
<feature type="region of interest" description="Disordered" evidence="2">
    <location>
        <begin position="529"/>
        <end position="588"/>
    </location>
</feature>
<feature type="region of interest" description="Disordered" evidence="2">
    <location>
        <begin position="240"/>
        <end position="263"/>
    </location>
</feature>
<feature type="region of interest" description="Disordered" evidence="2">
    <location>
        <begin position="285"/>
        <end position="334"/>
    </location>
</feature>
<feature type="compositionally biased region" description="Basic and acidic residues" evidence="2">
    <location>
        <begin position="43"/>
        <end position="58"/>
    </location>
</feature>
<reference evidence="3" key="1">
    <citation type="submission" date="2023-01" db="EMBL/GenBank/DDBJ databases">
        <authorList>
            <person name="Van Ghelder C."/>
            <person name="Rancurel C."/>
        </authorList>
    </citation>
    <scope>NUCLEOTIDE SEQUENCE</scope>
    <source>
        <strain evidence="3">CNCM I-4278</strain>
    </source>
</reference>
<evidence type="ECO:0000256" key="2">
    <source>
        <dbReference type="SAM" id="MobiDB-lite"/>
    </source>
</evidence>
<feature type="region of interest" description="Disordered" evidence="2">
    <location>
        <begin position="630"/>
        <end position="661"/>
    </location>
</feature>
<gene>
    <name evidence="3" type="ORF">PDIGIT_LOCUS10469</name>
</gene>
<protein>
    <submittedName>
        <fullName evidence="3">Uncharacterized protein</fullName>
    </submittedName>
</protein>
<feature type="compositionally biased region" description="Basic and acidic residues" evidence="2">
    <location>
        <begin position="574"/>
        <end position="585"/>
    </location>
</feature>
<feature type="coiled-coil region" evidence="1">
    <location>
        <begin position="877"/>
        <end position="911"/>
    </location>
</feature>
<dbReference type="EMBL" id="CAOQHR010000007">
    <property type="protein sequence ID" value="CAI6337357.1"/>
    <property type="molecule type" value="Genomic_DNA"/>
</dbReference>
<dbReference type="OrthoDB" id="3796126at2759"/>
<sequence length="1144" mass="125524">MASTPADGKRRPPPIAIPKIPYPAIARPGPNAFAIAAQAKQDGASKHQETGDGDHESAAPRLPRASSTKATFTQPESTATTGLKGRARGLSLSIKNRHKPTPSSSNVSPAELQQAFDADTRTERGRIEAEKEHKYFKMMGQIPNTPAQGTDGPTVNTHLQTMDLRPKFPSTSKTSTDEGNDRSKGDKKKFLGVSLPSFKIPSNIGHDHPKLSVPGKTGRTLDISLPLETLQDKAAIHKSLSSAASHSTNIAATPPSDDPGQHTYQYRSYQRRPIVDLGVYTYSPERAHARKPSATDYTDIERTPKQSQVRMSSPESTTAPTPPQKDTPPNVGYAPAVDWIRKTSAAVPLGSASRRKYDAGKGMAMHEETMFALDPNYKSEPAYSPTKFGSYGAEDHAQLVEGEHIKSARADVDHASIESQAEYSQATTSRGQVGYRDDDEDTNEMVQLHKHLPGSSQSPLDHAYMGYKSNVEQHLEYLPATTYRPASPDIPRSGSDAETITAAAVNQVDDDRALNESFSSCAATSGSFSRSAQDLIQGPSKGGAARTTVGIDSDLPPQRSTPDSRHSYYRAPHFKADKKDVESSRDSLPLSDMLSGVSPSKIKFEKFAPPSAVPSPLHRQVHLRPILETSAGSSHMSSSQSTEFNTRTPSHPTTTNPYVESTGTRFTRDTEYTPVNENLDNAASTLYDHINKTPDSDVEKGSTSETVQNRLAAMQDHFASLKTQISSSGSNEAMENRLTMMEDNFEGLKTQISSSSEKEAMINDTLANRLADMEEQYEKEARINKSLAKRLSIMENLFKNLGEKTVKLTEQTEKLMSPLGQITEVTDKLNARLDAQVIYNHAKLEELGEQISSMSEKLENHIVSMNEKLGKHIVSMKERFEQQMVSMNERLEQQMVSNEQLEQHILAYNKEFDKETFYYHERLKLHVQTSDKKIENVMNYTAESLDQWIDINKKMLEENSRTNKDRWEALGAKMNAYMTSNDSKLGRIYDQLKSDVSKRLDDMARGHHDMADRFGQFQEALSELVRPMVDDDDEGTAPSGQSPRSLAPRDASQALASSSDENPGKATGDSMKRSVQNWASSLSRKMSSGKSRGGSKMGRQGSRSDSGGHGSGPYTGTPAGISKADIAKSSSHGGSPKGRSFGTL</sequence>
<feature type="compositionally biased region" description="Low complexity" evidence="2">
    <location>
        <begin position="630"/>
        <end position="641"/>
    </location>
</feature>
<proteinExistence type="predicted"/>
<keyword evidence="1" id="KW-0175">Coiled coil</keyword>
<name>A0A9W4XXA1_9PLEO</name>
<evidence type="ECO:0000256" key="1">
    <source>
        <dbReference type="SAM" id="Coils"/>
    </source>
</evidence>
<feature type="region of interest" description="Disordered" evidence="2">
    <location>
        <begin position="416"/>
        <end position="438"/>
    </location>
</feature>
<feature type="coiled-coil region" evidence="1">
    <location>
        <begin position="731"/>
        <end position="790"/>
    </location>
</feature>
<feature type="compositionally biased region" description="Polar residues" evidence="2">
    <location>
        <begin position="642"/>
        <end position="661"/>
    </location>
</feature>
<evidence type="ECO:0000313" key="3">
    <source>
        <dbReference type="EMBL" id="CAI6337357.1"/>
    </source>
</evidence>
<feature type="region of interest" description="Disordered" evidence="2">
    <location>
        <begin position="1"/>
        <end position="124"/>
    </location>
</feature>
<feature type="compositionally biased region" description="Low complexity" evidence="2">
    <location>
        <begin position="1080"/>
        <end position="1090"/>
    </location>
</feature>
<comment type="caution">
    <text evidence="3">The sequence shown here is derived from an EMBL/GenBank/DDBJ whole genome shotgun (WGS) entry which is preliminary data.</text>
</comment>
<evidence type="ECO:0000313" key="4">
    <source>
        <dbReference type="Proteomes" id="UP001152607"/>
    </source>
</evidence>
<feature type="compositionally biased region" description="Low complexity" evidence="2">
    <location>
        <begin position="17"/>
        <end position="28"/>
    </location>
</feature>
<keyword evidence="4" id="KW-1185">Reference proteome</keyword>
<feature type="compositionally biased region" description="Polar residues" evidence="2">
    <location>
        <begin position="65"/>
        <end position="81"/>
    </location>
</feature>
<organism evidence="3 4">
    <name type="scientific">Periconia digitata</name>
    <dbReference type="NCBI Taxonomy" id="1303443"/>
    <lineage>
        <taxon>Eukaryota</taxon>
        <taxon>Fungi</taxon>
        <taxon>Dikarya</taxon>
        <taxon>Ascomycota</taxon>
        <taxon>Pezizomycotina</taxon>
        <taxon>Dothideomycetes</taxon>
        <taxon>Pleosporomycetidae</taxon>
        <taxon>Pleosporales</taxon>
        <taxon>Massarineae</taxon>
        <taxon>Periconiaceae</taxon>
        <taxon>Periconia</taxon>
    </lineage>
</organism>
<dbReference type="AlphaFoldDB" id="A0A9W4XXA1"/>
<feature type="compositionally biased region" description="Polar residues" evidence="2">
    <location>
        <begin position="240"/>
        <end position="251"/>
    </location>
</feature>
<feature type="region of interest" description="Disordered" evidence="2">
    <location>
        <begin position="1029"/>
        <end position="1144"/>
    </location>
</feature>
<dbReference type="Proteomes" id="UP001152607">
    <property type="component" value="Unassembled WGS sequence"/>
</dbReference>
<feature type="compositionally biased region" description="Basic and acidic residues" evidence="2">
    <location>
        <begin position="175"/>
        <end position="184"/>
    </location>
</feature>